<comment type="caution">
    <text evidence="1">The sequence shown here is derived from an EMBL/GenBank/DDBJ whole genome shotgun (WGS) entry which is preliminary data.</text>
</comment>
<feature type="non-terminal residue" evidence="1">
    <location>
        <position position="1"/>
    </location>
</feature>
<organism evidence="1 2">
    <name type="scientific">Sorangium cellulosum</name>
    <name type="common">Polyangium cellulosum</name>
    <dbReference type="NCBI Taxonomy" id="56"/>
    <lineage>
        <taxon>Bacteria</taxon>
        <taxon>Pseudomonadati</taxon>
        <taxon>Myxococcota</taxon>
        <taxon>Polyangia</taxon>
        <taxon>Polyangiales</taxon>
        <taxon>Polyangiaceae</taxon>
        <taxon>Sorangium</taxon>
    </lineage>
</organism>
<name>A0A150TEX9_SORCE</name>
<proteinExistence type="predicted"/>
<protein>
    <submittedName>
        <fullName evidence="1">Uncharacterized protein</fullName>
    </submittedName>
</protein>
<gene>
    <name evidence="1" type="ORF">BE18_02750</name>
</gene>
<evidence type="ECO:0000313" key="1">
    <source>
        <dbReference type="EMBL" id="KYG03264.1"/>
    </source>
</evidence>
<accession>A0A150TEX9</accession>
<dbReference type="AlphaFoldDB" id="A0A150TEX9"/>
<dbReference type="EMBL" id="JEMC01000338">
    <property type="protein sequence ID" value="KYG03264.1"/>
    <property type="molecule type" value="Genomic_DNA"/>
</dbReference>
<dbReference type="Proteomes" id="UP000075515">
    <property type="component" value="Unassembled WGS sequence"/>
</dbReference>
<sequence length="272" mass="27503">GSDGRLGARCEVDADCGPSGVCLSASGDGFFGGGPAGGYCTTSCAADGDCEGEGSACLEGICLLGCTLGAPPLATIVDELDPAKCHGREDLRCDTIGDVSVCMPSCGSDSQCPGRVCDPRINLCVDEPTTGLPAGSPCEVGDEGTDPCAGWCVGFGPRLGVCSGLCALGGDIANEDCGGLQSGICRYALEEDPGIGDVGVCTKACTSHDECLMPHAACAFVGLNRNGFCIFGPTKCPRGQRDCTKAREICTETPDGPLCLDERYPWGDSGTG</sequence>
<feature type="non-terminal residue" evidence="1">
    <location>
        <position position="272"/>
    </location>
</feature>
<reference evidence="1 2" key="1">
    <citation type="submission" date="2014-02" db="EMBL/GenBank/DDBJ databases">
        <title>The small core and large imbalanced accessory genome model reveals a collaborative survival strategy of Sorangium cellulosum strains in nature.</title>
        <authorList>
            <person name="Han K."/>
            <person name="Peng R."/>
            <person name="Blom J."/>
            <person name="Li Y.-Z."/>
        </authorList>
    </citation>
    <scope>NUCLEOTIDE SEQUENCE [LARGE SCALE GENOMIC DNA]</scope>
    <source>
        <strain evidence="1 2">So0149</strain>
    </source>
</reference>
<evidence type="ECO:0000313" key="2">
    <source>
        <dbReference type="Proteomes" id="UP000075515"/>
    </source>
</evidence>